<dbReference type="Pfam" id="PF00202">
    <property type="entry name" value="Aminotran_3"/>
    <property type="match status" value="1"/>
</dbReference>
<comment type="subunit">
    <text evidence="3">Homotetramer.</text>
</comment>
<dbReference type="Gene3D" id="3.40.640.10">
    <property type="entry name" value="Type I PLP-dependent aspartate aminotransferase-like (Major domain)"/>
    <property type="match status" value="1"/>
</dbReference>
<name>A0ABR9ZN71_9FIRM</name>
<dbReference type="InterPro" id="IPR005814">
    <property type="entry name" value="Aminotrans_3"/>
</dbReference>
<proteinExistence type="inferred from homology"/>
<comment type="similarity">
    <text evidence="2 9">Belongs to the class-III pyridoxal-phosphate-dependent aminotransferase family.</text>
</comment>
<comment type="cofactor">
    <cofactor evidence="1">
        <name>pyridoxal 5'-phosphate</name>
        <dbReference type="ChEBI" id="CHEBI:597326"/>
    </cofactor>
</comment>
<dbReference type="InterPro" id="IPR049704">
    <property type="entry name" value="Aminotrans_3_PPA_site"/>
</dbReference>
<comment type="caution">
    <text evidence="10">The sequence shown here is derived from an EMBL/GenBank/DDBJ whole genome shotgun (WGS) entry which is preliminary data.</text>
</comment>
<dbReference type="GO" id="GO:0008483">
    <property type="term" value="F:transaminase activity"/>
    <property type="evidence" value="ECO:0007669"/>
    <property type="project" value="UniProtKB-KW"/>
</dbReference>
<gene>
    <name evidence="10" type="ORF">ISU02_02215</name>
</gene>
<keyword evidence="6" id="KW-0808">Transferase</keyword>
<evidence type="ECO:0000313" key="11">
    <source>
        <dbReference type="Proteomes" id="UP000614200"/>
    </source>
</evidence>
<protein>
    <recommendedName>
        <fullName evidence="4">alanine--glyoxylate transaminase</fullName>
        <ecNumber evidence="4">2.6.1.44</ecNumber>
    </recommendedName>
</protein>
<evidence type="ECO:0000256" key="6">
    <source>
        <dbReference type="ARBA" id="ARBA00022679"/>
    </source>
</evidence>
<dbReference type="PANTHER" id="PTHR45688">
    <property type="match status" value="1"/>
</dbReference>
<organism evidence="10 11">
    <name type="scientific">Fusibacter ferrireducens</name>
    <dbReference type="NCBI Taxonomy" id="2785058"/>
    <lineage>
        <taxon>Bacteria</taxon>
        <taxon>Bacillati</taxon>
        <taxon>Bacillota</taxon>
        <taxon>Clostridia</taxon>
        <taxon>Eubacteriales</taxon>
        <taxon>Eubacteriales Family XII. Incertae Sedis</taxon>
        <taxon>Fusibacter</taxon>
    </lineage>
</organism>
<dbReference type="InterPro" id="IPR015421">
    <property type="entry name" value="PyrdxlP-dep_Trfase_major"/>
</dbReference>
<sequence length="414" mass="45558">MLTSSDIIQLKKDYFFPNAMHFYKNPPHIVKGAGQFLYDDQGKCYRDFFAGVTVVNCGHCEPAITQKTTTQLQTLQHTSIIYLTEPMVLLAERLAKYLPGDIKNTFFCCSGTEANEGALLLARLHTGKRGFIAFEGGLHGRSALTMSVTGIPMWRIDPFLDPNVYFAKGFMGSEADIKAISNASLESVEHILKTNADEIAACIVEPIQGNGGINIPHRTFFKRLKTLLESYGVLLITDEVQTGFARTGKMFAIEHFDVVPDIITMAKALGNGVPVGAFSARPHIAKSFNKPSASTLGGNPVSMSTGLAVLDFIEDNKLCKQSEDLGNYLKEKLLQLKNEFKMIEDVRGLGLMVGMTLSSSEIVDQILEKMLQKGFIVGKNGMNRDVIALQPPLVIHKADIDLLIQAFKEAFTEL</sequence>
<dbReference type="RefSeq" id="WP_194700140.1">
    <property type="nucleotide sequence ID" value="NZ_JADKNH010000001.1"/>
</dbReference>
<dbReference type="PANTHER" id="PTHR45688:SF3">
    <property type="entry name" value="ALANINE--GLYOXYLATE AMINOTRANSFERASE 2, MITOCHONDRIAL"/>
    <property type="match status" value="1"/>
</dbReference>
<dbReference type="EMBL" id="JADKNH010000001">
    <property type="protein sequence ID" value="MBF4691910.1"/>
    <property type="molecule type" value="Genomic_DNA"/>
</dbReference>
<dbReference type="InterPro" id="IPR015424">
    <property type="entry name" value="PyrdxlP-dep_Trfase"/>
</dbReference>
<evidence type="ECO:0000256" key="9">
    <source>
        <dbReference type="RuleBase" id="RU003560"/>
    </source>
</evidence>
<dbReference type="EC" id="2.6.1.44" evidence="4"/>
<dbReference type="Gene3D" id="3.90.1150.10">
    <property type="entry name" value="Aspartate Aminotransferase, domain 1"/>
    <property type="match status" value="1"/>
</dbReference>
<keyword evidence="7 9" id="KW-0663">Pyridoxal phosphate</keyword>
<evidence type="ECO:0000313" key="10">
    <source>
        <dbReference type="EMBL" id="MBF4691910.1"/>
    </source>
</evidence>
<dbReference type="InterPro" id="IPR015422">
    <property type="entry name" value="PyrdxlP-dep_Trfase_small"/>
</dbReference>
<accession>A0ABR9ZN71</accession>
<evidence type="ECO:0000256" key="2">
    <source>
        <dbReference type="ARBA" id="ARBA00008954"/>
    </source>
</evidence>
<dbReference type="PROSITE" id="PS00600">
    <property type="entry name" value="AA_TRANSFER_CLASS_3"/>
    <property type="match status" value="1"/>
</dbReference>
<keyword evidence="11" id="KW-1185">Reference proteome</keyword>
<evidence type="ECO:0000256" key="7">
    <source>
        <dbReference type="ARBA" id="ARBA00022898"/>
    </source>
</evidence>
<evidence type="ECO:0000256" key="4">
    <source>
        <dbReference type="ARBA" id="ARBA00013049"/>
    </source>
</evidence>
<reference evidence="10 11" key="1">
    <citation type="submission" date="2020-11" db="EMBL/GenBank/DDBJ databases">
        <title>Fusibacter basophilias sp. nov.</title>
        <authorList>
            <person name="Qiu D."/>
        </authorList>
    </citation>
    <scope>NUCLEOTIDE SEQUENCE [LARGE SCALE GENOMIC DNA]</scope>
    <source>
        <strain evidence="10 11">Q10-2</strain>
    </source>
</reference>
<dbReference type="PIRSF" id="PIRSF000521">
    <property type="entry name" value="Transaminase_4ab_Lys_Orn"/>
    <property type="match status" value="1"/>
</dbReference>
<evidence type="ECO:0000256" key="1">
    <source>
        <dbReference type="ARBA" id="ARBA00001933"/>
    </source>
</evidence>
<evidence type="ECO:0000256" key="5">
    <source>
        <dbReference type="ARBA" id="ARBA00022576"/>
    </source>
</evidence>
<dbReference type="SUPFAM" id="SSF53383">
    <property type="entry name" value="PLP-dependent transferases"/>
    <property type="match status" value="1"/>
</dbReference>
<dbReference type="Proteomes" id="UP000614200">
    <property type="component" value="Unassembled WGS sequence"/>
</dbReference>
<evidence type="ECO:0000256" key="8">
    <source>
        <dbReference type="ARBA" id="ARBA00022946"/>
    </source>
</evidence>
<evidence type="ECO:0000256" key="3">
    <source>
        <dbReference type="ARBA" id="ARBA00011881"/>
    </source>
</evidence>
<keyword evidence="5 10" id="KW-0032">Aminotransferase</keyword>
<keyword evidence="8" id="KW-0809">Transit peptide</keyword>
<dbReference type="CDD" id="cd00610">
    <property type="entry name" value="OAT_like"/>
    <property type="match status" value="1"/>
</dbReference>